<reference evidence="2" key="1">
    <citation type="submission" date="2022-04" db="EMBL/GenBank/DDBJ databases">
        <title>Paenibacillus mangrovi sp. nov., a novel endophytic bacterium isolated from bark of Kandelia candel.</title>
        <authorList>
            <person name="Tuo L."/>
        </authorList>
    </citation>
    <scope>NUCLEOTIDE SEQUENCE</scope>
    <source>
        <strain evidence="2">KQZ6P-2</strain>
    </source>
</reference>
<dbReference type="GO" id="GO:0016747">
    <property type="term" value="F:acyltransferase activity, transferring groups other than amino-acyl groups"/>
    <property type="evidence" value="ECO:0007669"/>
    <property type="project" value="InterPro"/>
</dbReference>
<dbReference type="RefSeq" id="WP_244718843.1">
    <property type="nucleotide sequence ID" value="NZ_JALIRP010000001.1"/>
</dbReference>
<evidence type="ECO:0000259" key="1">
    <source>
        <dbReference type="PROSITE" id="PS51186"/>
    </source>
</evidence>
<organism evidence="2 3">
    <name type="scientific">Paenibacillus mangrovi</name>
    <dbReference type="NCBI Taxonomy" id="2931978"/>
    <lineage>
        <taxon>Bacteria</taxon>
        <taxon>Bacillati</taxon>
        <taxon>Bacillota</taxon>
        <taxon>Bacilli</taxon>
        <taxon>Bacillales</taxon>
        <taxon>Paenibacillaceae</taxon>
        <taxon>Paenibacillus</taxon>
    </lineage>
</organism>
<proteinExistence type="predicted"/>
<dbReference type="InterPro" id="IPR016181">
    <property type="entry name" value="Acyl_CoA_acyltransferase"/>
</dbReference>
<dbReference type="EMBL" id="JALIRP010000001">
    <property type="protein sequence ID" value="MCJ8010521.1"/>
    <property type="molecule type" value="Genomic_DNA"/>
</dbReference>
<dbReference type="Pfam" id="PF00583">
    <property type="entry name" value="Acetyltransf_1"/>
    <property type="match status" value="1"/>
</dbReference>
<dbReference type="SUPFAM" id="SSF55729">
    <property type="entry name" value="Acyl-CoA N-acyltransferases (Nat)"/>
    <property type="match status" value="1"/>
</dbReference>
<evidence type="ECO:0000313" key="2">
    <source>
        <dbReference type="EMBL" id="MCJ8010521.1"/>
    </source>
</evidence>
<protein>
    <submittedName>
        <fullName evidence="2">GNAT family N-acetyltransferase</fullName>
    </submittedName>
</protein>
<dbReference type="AlphaFoldDB" id="A0A9X1WKR7"/>
<dbReference type="InterPro" id="IPR000182">
    <property type="entry name" value="GNAT_dom"/>
</dbReference>
<feature type="domain" description="N-acetyltransferase" evidence="1">
    <location>
        <begin position="156"/>
        <end position="319"/>
    </location>
</feature>
<accession>A0A9X1WKR7</accession>
<sequence length="319" mass="35738">MRIGDQSGDQPLAELSASLQLEIAEFDVWKKFWSIYYDQGSVGFSLQTGPGLILPVGTVSYWVKNGSNTIGGVIVSSNAIRCLFTIPPFQADAALVRLLSRKMQQLEGSSGTVHACDILPDQEDLFIRAGFRPDPHRYRWMQRPTAEFVHPPDHHITLRTPNMMKEDGEQRLLLEREIGLFLFKHANEVAGAAGFSFSEVLAKLRRFAALSPEDALQASSLMYDTRTRALIGVCLIDMEEGCPTIDELAVMPAYRSRGLATRMLQHALSELEKRGQPLLRIRVMHGHPLESLCFHLGFMPGPLFIPLMTLYGMDHGYRP</sequence>
<dbReference type="CDD" id="cd04301">
    <property type="entry name" value="NAT_SF"/>
    <property type="match status" value="1"/>
</dbReference>
<evidence type="ECO:0000313" key="3">
    <source>
        <dbReference type="Proteomes" id="UP001139347"/>
    </source>
</evidence>
<keyword evidence="3" id="KW-1185">Reference proteome</keyword>
<dbReference type="Proteomes" id="UP001139347">
    <property type="component" value="Unassembled WGS sequence"/>
</dbReference>
<comment type="caution">
    <text evidence="2">The sequence shown here is derived from an EMBL/GenBank/DDBJ whole genome shotgun (WGS) entry which is preliminary data.</text>
</comment>
<dbReference type="PROSITE" id="PS51186">
    <property type="entry name" value="GNAT"/>
    <property type="match status" value="1"/>
</dbReference>
<dbReference type="Gene3D" id="3.40.630.30">
    <property type="match status" value="1"/>
</dbReference>
<name>A0A9X1WKR7_9BACL</name>
<gene>
    <name evidence="2" type="ORF">MUG84_02040</name>
</gene>